<name>A0A1T4KT00_9FIRM</name>
<organism evidence="2 3">
    <name type="scientific">Eubacterium ruminantium</name>
    <dbReference type="NCBI Taxonomy" id="42322"/>
    <lineage>
        <taxon>Bacteria</taxon>
        <taxon>Bacillati</taxon>
        <taxon>Bacillota</taxon>
        <taxon>Clostridia</taxon>
        <taxon>Eubacteriales</taxon>
        <taxon>Eubacteriaceae</taxon>
        <taxon>Eubacterium</taxon>
    </lineage>
</organism>
<keyword evidence="3" id="KW-1185">Reference proteome</keyword>
<keyword evidence="1" id="KW-1133">Transmembrane helix</keyword>
<proteinExistence type="predicted"/>
<evidence type="ECO:0000256" key="1">
    <source>
        <dbReference type="SAM" id="Phobius"/>
    </source>
</evidence>
<evidence type="ECO:0000313" key="2">
    <source>
        <dbReference type="EMBL" id="SJZ45562.1"/>
    </source>
</evidence>
<dbReference type="RefSeq" id="WP_078786218.1">
    <property type="nucleotide sequence ID" value="NZ_FMTO01000003.1"/>
</dbReference>
<feature type="transmembrane region" description="Helical" evidence="1">
    <location>
        <begin position="6"/>
        <end position="24"/>
    </location>
</feature>
<sequence>MGIGIWISIELNVVLLCIIIYLYVTRNRNTVEVQYVDLAEKFAIYDYMYRNGMTFSYDDLRDYSYYQWYKLRYETSPKSKFAPEPILNDNTYREE</sequence>
<accession>A0A1T4KT00</accession>
<evidence type="ECO:0000313" key="3">
    <source>
        <dbReference type="Proteomes" id="UP000189857"/>
    </source>
</evidence>
<dbReference type="AlphaFoldDB" id="A0A1T4KT00"/>
<dbReference type="Proteomes" id="UP000189857">
    <property type="component" value="Unassembled WGS sequence"/>
</dbReference>
<keyword evidence="1" id="KW-0812">Transmembrane</keyword>
<dbReference type="OrthoDB" id="9878605at2"/>
<gene>
    <name evidence="2" type="ORF">SAMN02745110_00554</name>
</gene>
<dbReference type="EMBL" id="FUXA01000004">
    <property type="protein sequence ID" value="SJZ45562.1"/>
    <property type="molecule type" value="Genomic_DNA"/>
</dbReference>
<keyword evidence="1" id="KW-0472">Membrane</keyword>
<protein>
    <submittedName>
        <fullName evidence="2">Uncharacterized protein</fullName>
    </submittedName>
</protein>
<reference evidence="2 3" key="1">
    <citation type="submission" date="2017-02" db="EMBL/GenBank/DDBJ databases">
        <authorList>
            <person name="Peterson S.W."/>
        </authorList>
    </citation>
    <scope>NUCLEOTIDE SEQUENCE [LARGE SCALE GENOMIC DNA]</scope>
    <source>
        <strain evidence="2 3">ATCC 17233</strain>
    </source>
</reference>